<comment type="caution">
    <text evidence="3">The sequence shown here is derived from an EMBL/GenBank/DDBJ whole genome shotgun (WGS) entry which is preliminary data.</text>
</comment>
<evidence type="ECO:0000313" key="4">
    <source>
        <dbReference type="Proteomes" id="UP000585474"/>
    </source>
</evidence>
<dbReference type="EMBL" id="BJWL01000027">
    <property type="protein sequence ID" value="GFZ18788.1"/>
    <property type="molecule type" value="Genomic_DNA"/>
</dbReference>
<dbReference type="InterPro" id="IPR053820">
    <property type="entry name" value="MSL3_chromo-like"/>
</dbReference>
<dbReference type="PANTHER" id="PTHR10880:SF15">
    <property type="entry name" value="MSL COMPLEX SUBUNIT 3"/>
    <property type="match status" value="1"/>
</dbReference>
<dbReference type="GO" id="GO:0005634">
    <property type="term" value="C:nucleus"/>
    <property type="evidence" value="ECO:0007669"/>
    <property type="project" value="InterPro"/>
</dbReference>
<dbReference type="Proteomes" id="UP000585474">
    <property type="component" value="Unassembled WGS sequence"/>
</dbReference>
<proteinExistence type="predicted"/>
<dbReference type="OrthoDB" id="124855at2759"/>
<evidence type="ECO:0000313" key="3">
    <source>
        <dbReference type="EMBL" id="GFZ18788.1"/>
    </source>
</evidence>
<feature type="region of interest" description="Disordered" evidence="1">
    <location>
        <begin position="1"/>
        <end position="26"/>
    </location>
</feature>
<feature type="domain" description="MSL3 chromodomain-like" evidence="2">
    <location>
        <begin position="27"/>
        <end position="107"/>
    </location>
</feature>
<dbReference type="CDD" id="cd18983">
    <property type="entry name" value="CBD_MSL3_like"/>
    <property type="match status" value="1"/>
</dbReference>
<dbReference type="GO" id="GO:0000123">
    <property type="term" value="C:histone acetyltransferase complex"/>
    <property type="evidence" value="ECO:0007669"/>
    <property type="project" value="TreeGrafter"/>
</dbReference>
<dbReference type="AlphaFoldDB" id="A0A7J0H6Z0"/>
<feature type="region of interest" description="Disordered" evidence="1">
    <location>
        <begin position="103"/>
        <end position="146"/>
    </location>
</feature>
<organism evidence="3 4">
    <name type="scientific">Actinidia rufa</name>
    <dbReference type="NCBI Taxonomy" id="165716"/>
    <lineage>
        <taxon>Eukaryota</taxon>
        <taxon>Viridiplantae</taxon>
        <taxon>Streptophyta</taxon>
        <taxon>Embryophyta</taxon>
        <taxon>Tracheophyta</taxon>
        <taxon>Spermatophyta</taxon>
        <taxon>Magnoliopsida</taxon>
        <taxon>eudicotyledons</taxon>
        <taxon>Gunneridae</taxon>
        <taxon>Pentapetalae</taxon>
        <taxon>asterids</taxon>
        <taxon>Ericales</taxon>
        <taxon>Actinidiaceae</taxon>
        <taxon>Actinidia</taxon>
    </lineage>
</organism>
<dbReference type="SUPFAM" id="SSF54160">
    <property type="entry name" value="Chromo domain-like"/>
    <property type="match status" value="1"/>
</dbReference>
<reference evidence="3 4" key="1">
    <citation type="submission" date="2019-07" db="EMBL/GenBank/DDBJ databases">
        <title>De Novo Assembly of kiwifruit Actinidia rufa.</title>
        <authorList>
            <person name="Sugita-Konishi S."/>
            <person name="Sato K."/>
            <person name="Mori E."/>
            <person name="Abe Y."/>
            <person name="Kisaki G."/>
            <person name="Hamano K."/>
            <person name="Suezawa K."/>
            <person name="Otani M."/>
            <person name="Fukuda T."/>
            <person name="Manabe T."/>
            <person name="Gomi K."/>
            <person name="Tabuchi M."/>
            <person name="Akimitsu K."/>
            <person name="Kataoka I."/>
        </authorList>
    </citation>
    <scope>NUCLEOTIDE SEQUENCE [LARGE SCALE GENOMIC DNA]</scope>
    <source>
        <strain evidence="4">cv. Fuchu</strain>
    </source>
</reference>
<evidence type="ECO:0000256" key="1">
    <source>
        <dbReference type="SAM" id="MobiDB-lite"/>
    </source>
</evidence>
<sequence length="146" mass="16433">MGSSKDDSATDGDNSGGDLPDSNSSLFSEGEKVLAYHGPRIYEAKVQKAEFRKKEWRYFVHYLGWNKNKNMVAKAWISCPNSWDEWVGMDRLMKHTEENVLKQQALDKKQQGVDRNPKSGRSAQAKPKASSGSSILPQVNKCLIRS</sequence>
<dbReference type="Gene3D" id="2.30.30.140">
    <property type="match status" value="1"/>
</dbReference>
<dbReference type="FunFam" id="2.30.30.140:FF:000102">
    <property type="entry name" value="Protein MRG1"/>
    <property type="match status" value="1"/>
</dbReference>
<name>A0A7J0H6Z0_9ERIC</name>
<dbReference type="InterPro" id="IPR016197">
    <property type="entry name" value="Chromo-like_dom_sf"/>
</dbReference>
<keyword evidence="4" id="KW-1185">Reference proteome</keyword>
<dbReference type="GO" id="GO:0006325">
    <property type="term" value="P:chromatin organization"/>
    <property type="evidence" value="ECO:0007669"/>
    <property type="project" value="InterPro"/>
</dbReference>
<dbReference type="GO" id="GO:0006355">
    <property type="term" value="P:regulation of DNA-templated transcription"/>
    <property type="evidence" value="ECO:0007669"/>
    <property type="project" value="InterPro"/>
</dbReference>
<dbReference type="Pfam" id="PF22732">
    <property type="entry name" value="MSL3_chromo-like"/>
    <property type="match status" value="1"/>
</dbReference>
<gene>
    <name evidence="3" type="ORF">Acr_27g0005270</name>
</gene>
<dbReference type="InterPro" id="IPR008676">
    <property type="entry name" value="MRG"/>
</dbReference>
<evidence type="ECO:0000259" key="2">
    <source>
        <dbReference type="Pfam" id="PF22732"/>
    </source>
</evidence>
<protein>
    <submittedName>
        <fullName evidence="3">MRG family protein</fullName>
    </submittedName>
</protein>
<dbReference type="PANTHER" id="PTHR10880">
    <property type="entry name" value="MORTALITY FACTOR 4-LIKE PROTEIN"/>
    <property type="match status" value="1"/>
</dbReference>
<feature type="compositionally biased region" description="Basic and acidic residues" evidence="1">
    <location>
        <begin position="103"/>
        <end position="117"/>
    </location>
</feature>
<accession>A0A7J0H6Z0</accession>